<dbReference type="FunFam" id="3.20.10.10:FF:000002">
    <property type="entry name" value="D-alanine aminotransferase"/>
    <property type="match status" value="1"/>
</dbReference>
<evidence type="ECO:0000256" key="14">
    <source>
        <dbReference type="ARBA" id="ARBA00035676"/>
    </source>
</evidence>
<evidence type="ECO:0000256" key="6">
    <source>
        <dbReference type="ARBA" id="ARBA00022722"/>
    </source>
</evidence>
<organism evidence="18 19">
    <name type="scientific">Triticum turgidum subsp. durum</name>
    <name type="common">Durum wheat</name>
    <name type="synonym">Triticum durum</name>
    <dbReference type="NCBI Taxonomy" id="4567"/>
    <lineage>
        <taxon>Eukaryota</taxon>
        <taxon>Viridiplantae</taxon>
        <taxon>Streptophyta</taxon>
        <taxon>Embryophyta</taxon>
        <taxon>Tracheophyta</taxon>
        <taxon>Spermatophyta</taxon>
        <taxon>Magnoliopsida</taxon>
        <taxon>Liliopsida</taxon>
        <taxon>Poales</taxon>
        <taxon>Poaceae</taxon>
        <taxon>BOP clade</taxon>
        <taxon>Pooideae</taxon>
        <taxon>Triticodae</taxon>
        <taxon>Triticeae</taxon>
        <taxon>Triticinae</taxon>
        <taxon>Triticum</taxon>
    </lineage>
</organism>
<dbReference type="EC" id="4.1.3.38" evidence="14"/>
<evidence type="ECO:0000313" key="19">
    <source>
        <dbReference type="Proteomes" id="UP000324705"/>
    </source>
</evidence>
<dbReference type="GO" id="GO:0008696">
    <property type="term" value="F:4-amino-4-deoxychorismate lyase activity"/>
    <property type="evidence" value="ECO:0007669"/>
    <property type="project" value="UniProtKB-EC"/>
</dbReference>
<dbReference type="InterPro" id="IPR041373">
    <property type="entry name" value="RT_RNaseH"/>
</dbReference>
<dbReference type="PANTHER" id="PTHR42743">
    <property type="entry name" value="AMINO-ACID AMINOTRANSFERASE"/>
    <property type="match status" value="1"/>
</dbReference>
<evidence type="ECO:0000256" key="7">
    <source>
        <dbReference type="ARBA" id="ARBA00022759"/>
    </source>
</evidence>
<name>A0A9R0RFP7_TRITD</name>
<comment type="similarity">
    <text evidence="2">Belongs to the class-IV pyridoxal-phosphate-dependent aminotransferase family.</text>
</comment>
<dbReference type="GO" id="GO:0046656">
    <property type="term" value="P:folic acid biosynthetic process"/>
    <property type="evidence" value="ECO:0007669"/>
    <property type="project" value="UniProtKB-KW"/>
</dbReference>
<dbReference type="Gramene" id="TRITD3Av1G069500.1">
    <property type="protein sequence ID" value="TRITD3Av1G069500.1"/>
    <property type="gene ID" value="TRITD3Av1G069500"/>
</dbReference>
<dbReference type="PANTHER" id="PTHR42743:SF8">
    <property type="entry name" value="OS01G0238500 PROTEIN"/>
    <property type="match status" value="1"/>
</dbReference>
<dbReference type="InterPro" id="IPR043502">
    <property type="entry name" value="DNA/RNA_pol_sf"/>
</dbReference>
<comment type="catalytic activity">
    <reaction evidence="15">
        <text>4-amino-4-deoxychorismate = 4-aminobenzoate + pyruvate + H(+)</text>
        <dbReference type="Rhea" id="RHEA:16201"/>
        <dbReference type="ChEBI" id="CHEBI:15361"/>
        <dbReference type="ChEBI" id="CHEBI:15378"/>
        <dbReference type="ChEBI" id="CHEBI:17836"/>
        <dbReference type="ChEBI" id="CHEBI:58406"/>
        <dbReference type="EC" id="4.1.3.38"/>
    </reaction>
</comment>
<evidence type="ECO:0000256" key="16">
    <source>
        <dbReference type="SAM" id="MobiDB-lite"/>
    </source>
</evidence>
<comment type="cofactor">
    <cofactor evidence="1">
        <name>pyridoxal 5'-phosphate</name>
        <dbReference type="ChEBI" id="CHEBI:597326"/>
    </cofactor>
</comment>
<feature type="region of interest" description="Disordered" evidence="16">
    <location>
        <begin position="18"/>
        <end position="45"/>
    </location>
</feature>
<dbReference type="Gene3D" id="3.20.10.10">
    <property type="entry name" value="D-amino Acid Aminotransferase, subunit A, domain 2"/>
    <property type="match status" value="1"/>
</dbReference>
<dbReference type="OMA" id="FASIWID"/>
<evidence type="ECO:0000256" key="1">
    <source>
        <dbReference type="ARBA" id="ARBA00001933"/>
    </source>
</evidence>
<dbReference type="CDD" id="cd09274">
    <property type="entry name" value="RNase_HI_RT_Ty3"/>
    <property type="match status" value="1"/>
</dbReference>
<dbReference type="Gene3D" id="3.30.470.10">
    <property type="match status" value="1"/>
</dbReference>
<dbReference type="InterPro" id="IPR050571">
    <property type="entry name" value="Class-IV_PLP-Dep_Aminotrnsfr"/>
</dbReference>
<dbReference type="GO" id="GO:0016787">
    <property type="term" value="F:hydrolase activity"/>
    <property type="evidence" value="ECO:0007669"/>
    <property type="project" value="UniProtKB-KW"/>
</dbReference>
<dbReference type="InterPro" id="IPR043132">
    <property type="entry name" value="BCAT-like_C"/>
</dbReference>
<dbReference type="EMBL" id="LT934115">
    <property type="protein sequence ID" value="VAH59452.1"/>
    <property type="molecule type" value="Genomic_DNA"/>
</dbReference>
<dbReference type="CDD" id="cd01559">
    <property type="entry name" value="ADCL_like"/>
    <property type="match status" value="1"/>
</dbReference>
<dbReference type="Proteomes" id="UP000324705">
    <property type="component" value="Chromosome 3A"/>
</dbReference>
<keyword evidence="4" id="KW-0808">Transferase</keyword>
<dbReference type="InterPro" id="IPR001544">
    <property type="entry name" value="Aminotrans_IV"/>
</dbReference>
<keyword evidence="9" id="KW-0663">Pyridoxal phosphate</keyword>
<evidence type="ECO:0000313" key="18">
    <source>
        <dbReference type="EMBL" id="VAH59452.1"/>
    </source>
</evidence>
<evidence type="ECO:0000256" key="2">
    <source>
        <dbReference type="ARBA" id="ARBA00009320"/>
    </source>
</evidence>
<dbReference type="SUPFAM" id="SSF56752">
    <property type="entry name" value="D-aminoacid aminotransferase-like PLP-dependent enzymes"/>
    <property type="match status" value="1"/>
</dbReference>
<sequence length="505" mass="55711">MEEGIRIIITAPRTKTGHYANECPEAQNGNGNGSSGKKPNPFNRGQVNHVNVEEVEAQLDAVIVHALKTWRHFLIGNHCEVYTDHKSLKYIFTQKELNLRQRRWLELIKDYDMRLHYHPGEANIVADALSRKSHVNTLMTGELPKELAEDLHELCLEIVTRGYVAALEIQSTLMDKIREAQKTDKEIATIKEKALQKLQEKWKSTAAPYPAMYSSFLGGIILDPAMMALPIDDHMVHRGHGVFDTAMLLDGHLYELDTHLDRFLRSAAQAKVGTPFPRDTLRSILVQMTAASGCRKGSIRYWLSSGPGDFLLSSSGCPGPAFYAVVIPSDYAQCRHGVRAVTTSVPMKPPLFATMKNVNYLPNVLSIMDAEERGAFASVWVDEQGYVAEGPMVNVAFVTQGGELVLPVFDKILSGCTAKRMLALAPKLVEAGLLKGVSTQHITAADAKRSVEMAFVGSGLPVLPIVEWDGQPIGDGKVGKLMLALSDLLWEDMKSGPDRVAVPYK</sequence>
<protein>
    <recommendedName>
        <fullName evidence="14">aminodeoxychorismate lyase</fullName>
        <ecNumber evidence="14">4.1.3.38</ecNumber>
    </recommendedName>
</protein>
<dbReference type="GO" id="GO:0030170">
    <property type="term" value="F:pyridoxal phosphate binding"/>
    <property type="evidence" value="ECO:0007669"/>
    <property type="project" value="InterPro"/>
</dbReference>
<dbReference type="Pfam" id="PF01063">
    <property type="entry name" value="Aminotran_4"/>
    <property type="match status" value="1"/>
</dbReference>
<comment type="subunit">
    <text evidence="3">Homodimer.</text>
</comment>
<dbReference type="AlphaFoldDB" id="A0A9R0RFP7"/>
<dbReference type="InterPro" id="IPR043131">
    <property type="entry name" value="BCAT-like_N"/>
</dbReference>
<evidence type="ECO:0000256" key="5">
    <source>
        <dbReference type="ARBA" id="ARBA00022695"/>
    </source>
</evidence>
<gene>
    <name evidence="18" type="ORF">TRITD_3Av1G069500</name>
</gene>
<evidence type="ECO:0000256" key="9">
    <source>
        <dbReference type="ARBA" id="ARBA00022898"/>
    </source>
</evidence>
<keyword evidence="7" id="KW-0255">Endonuclease</keyword>
<accession>A0A9R0RFP7</accession>
<dbReference type="FunFam" id="3.30.470.10:FF:000008">
    <property type="entry name" value="D-amino-acid transaminase, chloroplastic"/>
    <property type="match status" value="1"/>
</dbReference>
<keyword evidence="8" id="KW-0378">Hydrolase</keyword>
<comment type="pathway">
    <text evidence="13">Cofactor biosynthesis; tetrahydrofolate biosynthesis; 4-aminobenzoate from chorismate: step 2/2.</text>
</comment>
<evidence type="ECO:0000256" key="3">
    <source>
        <dbReference type="ARBA" id="ARBA00011738"/>
    </source>
</evidence>
<proteinExistence type="inferred from homology"/>
<evidence type="ECO:0000256" key="13">
    <source>
        <dbReference type="ARBA" id="ARBA00035633"/>
    </source>
</evidence>
<dbReference type="InterPro" id="IPR017824">
    <property type="entry name" value="Aminodeoxychorismate_lyase_IV"/>
</dbReference>
<evidence type="ECO:0000256" key="4">
    <source>
        <dbReference type="ARBA" id="ARBA00022679"/>
    </source>
</evidence>
<keyword evidence="19" id="KW-1185">Reference proteome</keyword>
<keyword evidence="10" id="KW-0289">Folate biosynthesis</keyword>
<evidence type="ECO:0000256" key="8">
    <source>
        <dbReference type="ARBA" id="ARBA00022801"/>
    </source>
</evidence>
<feature type="domain" description="Reverse transcriptase RNase H-like" evidence="17">
    <location>
        <begin position="62"/>
        <end position="111"/>
    </location>
</feature>
<keyword evidence="11" id="KW-0695">RNA-directed DNA polymerase</keyword>
<dbReference type="InterPro" id="IPR036038">
    <property type="entry name" value="Aminotransferase-like"/>
</dbReference>
<keyword evidence="6" id="KW-0540">Nuclease</keyword>
<keyword evidence="5" id="KW-0548">Nucleotidyltransferase</keyword>
<dbReference type="GO" id="GO:0008652">
    <property type="term" value="P:amino acid biosynthetic process"/>
    <property type="evidence" value="ECO:0007669"/>
    <property type="project" value="UniProtKB-ARBA"/>
</dbReference>
<dbReference type="Pfam" id="PF17917">
    <property type="entry name" value="RT_RNaseH"/>
    <property type="match status" value="1"/>
</dbReference>
<evidence type="ECO:0000256" key="11">
    <source>
        <dbReference type="ARBA" id="ARBA00022918"/>
    </source>
</evidence>
<dbReference type="GO" id="GO:0004519">
    <property type="term" value="F:endonuclease activity"/>
    <property type="evidence" value="ECO:0007669"/>
    <property type="project" value="UniProtKB-KW"/>
</dbReference>
<dbReference type="SUPFAM" id="SSF56672">
    <property type="entry name" value="DNA/RNA polymerases"/>
    <property type="match status" value="1"/>
</dbReference>
<reference evidence="18 19" key="1">
    <citation type="submission" date="2017-09" db="EMBL/GenBank/DDBJ databases">
        <authorList>
            <consortium name="International Durum Wheat Genome Sequencing Consortium (IDWGSC)"/>
            <person name="Milanesi L."/>
        </authorList>
    </citation>
    <scope>NUCLEOTIDE SEQUENCE [LARGE SCALE GENOMIC DNA]</scope>
    <source>
        <strain evidence="19">cv. Svevo</strain>
    </source>
</reference>
<evidence type="ECO:0000256" key="12">
    <source>
        <dbReference type="ARBA" id="ARBA00023239"/>
    </source>
</evidence>
<evidence type="ECO:0000256" key="15">
    <source>
        <dbReference type="ARBA" id="ARBA00049529"/>
    </source>
</evidence>
<evidence type="ECO:0000259" key="17">
    <source>
        <dbReference type="Pfam" id="PF17917"/>
    </source>
</evidence>
<evidence type="ECO:0000256" key="10">
    <source>
        <dbReference type="ARBA" id="ARBA00022909"/>
    </source>
</evidence>
<keyword evidence="12" id="KW-0456">Lyase</keyword>
<dbReference type="GO" id="GO:0003964">
    <property type="term" value="F:RNA-directed DNA polymerase activity"/>
    <property type="evidence" value="ECO:0007669"/>
    <property type="project" value="UniProtKB-KW"/>
</dbReference>